<dbReference type="Proteomes" id="UP001465976">
    <property type="component" value="Unassembled WGS sequence"/>
</dbReference>
<comment type="caution">
    <text evidence="2">The sequence shown here is derived from an EMBL/GenBank/DDBJ whole genome shotgun (WGS) entry which is preliminary data.</text>
</comment>
<keyword evidence="1" id="KW-0732">Signal</keyword>
<feature type="chain" id="PRO_5045162839" evidence="1">
    <location>
        <begin position="26"/>
        <end position="430"/>
    </location>
</feature>
<proteinExistence type="predicted"/>
<protein>
    <submittedName>
        <fullName evidence="2">Uncharacterized protein</fullName>
    </submittedName>
</protein>
<evidence type="ECO:0000256" key="1">
    <source>
        <dbReference type="SAM" id="SignalP"/>
    </source>
</evidence>
<feature type="signal peptide" evidence="1">
    <location>
        <begin position="1"/>
        <end position="25"/>
    </location>
</feature>
<dbReference type="InterPro" id="IPR040521">
    <property type="entry name" value="KDZ"/>
</dbReference>
<accession>A0ABR3ETA2</accession>
<evidence type="ECO:0000313" key="2">
    <source>
        <dbReference type="EMBL" id="KAL0566113.1"/>
    </source>
</evidence>
<evidence type="ECO:0000313" key="3">
    <source>
        <dbReference type="Proteomes" id="UP001465976"/>
    </source>
</evidence>
<gene>
    <name evidence="2" type="ORF">V5O48_015905</name>
</gene>
<sequence>MAAVMLTGLLRACRFLCWLVLCADANFHLKEQLVSSHLCDPALCDELGYFVRRGPFERWVEENNRVNRSEDEISDCMPFAALSKQNTKFSKGLRYMGIGAVACERTDMVVRIINLNKGERYSVIDYVTGIALQQFMGLLWMILCYDIACQWFINLKQCAPKWPEGTQVPEGLQMEPVIGKLHKPGHKQKNHHMFSLNLIKWQQQNTGAYLGATQHLGEHHKDHETRRMTGSLGGAVQFLELAQTLESSTERWEKQALAHKGLTKNIDENLVRQWKVVVEKWEGAPNPKDQNDLVNPYEIKEEMLSQAKALVKLEAEDEAHARAKLKQKADEQKWEPTLRQSNKLQELRRALRRQIVALLDVRAMYMPGLLQYLSNEGLGDDHDDMLAKDISVWLPLSIPKKGIHRVCGADVVATETKLQFTRANDVLDSL</sequence>
<reference evidence="2 3" key="1">
    <citation type="submission" date="2024-02" db="EMBL/GenBank/DDBJ databases">
        <title>A draft genome for the cacao thread blight pathogen Marasmius crinis-equi.</title>
        <authorList>
            <person name="Cohen S.P."/>
            <person name="Baruah I.K."/>
            <person name="Amoako-Attah I."/>
            <person name="Bukari Y."/>
            <person name="Meinhardt L.W."/>
            <person name="Bailey B.A."/>
        </authorList>
    </citation>
    <scope>NUCLEOTIDE SEQUENCE [LARGE SCALE GENOMIC DNA]</scope>
    <source>
        <strain evidence="2 3">GH-76</strain>
    </source>
</reference>
<dbReference type="Pfam" id="PF18758">
    <property type="entry name" value="KDZ"/>
    <property type="match status" value="1"/>
</dbReference>
<name>A0ABR3ETA2_9AGAR</name>
<dbReference type="EMBL" id="JBAHYK010002006">
    <property type="protein sequence ID" value="KAL0566113.1"/>
    <property type="molecule type" value="Genomic_DNA"/>
</dbReference>
<organism evidence="2 3">
    <name type="scientific">Marasmius crinis-equi</name>
    <dbReference type="NCBI Taxonomy" id="585013"/>
    <lineage>
        <taxon>Eukaryota</taxon>
        <taxon>Fungi</taxon>
        <taxon>Dikarya</taxon>
        <taxon>Basidiomycota</taxon>
        <taxon>Agaricomycotina</taxon>
        <taxon>Agaricomycetes</taxon>
        <taxon>Agaricomycetidae</taxon>
        <taxon>Agaricales</taxon>
        <taxon>Marasmiineae</taxon>
        <taxon>Marasmiaceae</taxon>
        <taxon>Marasmius</taxon>
    </lineage>
</organism>
<keyword evidence="3" id="KW-1185">Reference proteome</keyword>